<dbReference type="InterPro" id="IPR001173">
    <property type="entry name" value="Glyco_trans_2-like"/>
</dbReference>
<dbReference type="Gene3D" id="3.90.550.10">
    <property type="entry name" value="Spore Coat Polysaccharide Biosynthesis Protein SpsA, Chain A"/>
    <property type="match status" value="1"/>
</dbReference>
<evidence type="ECO:0000313" key="2">
    <source>
        <dbReference type="EMBL" id="OGY29668.1"/>
    </source>
</evidence>
<feature type="domain" description="Glycosyltransferase 2-like" evidence="1">
    <location>
        <begin position="10"/>
        <end position="175"/>
    </location>
</feature>
<dbReference type="GO" id="GO:0006487">
    <property type="term" value="P:protein N-linked glycosylation"/>
    <property type="evidence" value="ECO:0007669"/>
    <property type="project" value="TreeGrafter"/>
</dbReference>
<name>A0A1G1WPJ7_9BACT</name>
<sequence>MPKNNLELISVIIPAYKQESTILKDLENIKSNLDQIKYDYEILVVVDGKIDKTYELAKKLESAKIKILAYEKNHGKGYAVRYGMARAKGDLVAFIDSGMDINPNGIRMMIEHLIWYQADVIVGSKRHPASKVIYPFRRKIYSMLYQMLIWVLFGLKVKDTQVGLKLFRRAVLEDVLPRLLVKRYAFDIELLAVARYLGYGKIYEAPVELDLSFPSSIKLTSVVNMLLDTLAVFYRLRILSYYSNKNKRRWVYDPDLDYRVNVG</sequence>
<gene>
    <name evidence="2" type="ORF">A3J50_01565</name>
</gene>
<dbReference type="PANTHER" id="PTHR10859">
    <property type="entry name" value="GLYCOSYL TRANSFERASE"/>
    <property type="match status" value="1"/>
</dbReference>
<evidence type="ECO:0000259" key="1">
    <source>
        <dbReference type="Pfam" id="PF00535"/>
    </source>
</evidence>
<dbReference type="Proteomes" id="UP000177821">
    <property type="component" value="Unassembled WGS sequence"/>
</dbReference>
<dbReference type="Pfam" id="PF00535">
    <property type="entry name" value="Glycos_transf_2"/>
    <property type="match status" value="1"/>
</dbReference>
<dbReference type="AlphaFoldDB" id="A0A1G1WPJ7"/>
<reference evidence="2 3" key="1">
    <citation type="journal article" date="2016" name="Nat. Commun.">
        <title>Thousands of microbial genomes shed light on interconnected biogeochemical processes in an aquifer system.</title>
        <authorList>
            <person name="Anantharaman K."/>
            <person name="Brown C.T."/>
            <person name="Hug L.A."/>
            <person name="Sharon I."/>
            <person name="Castelle C.J."/>
            <person name="Probst A.J."/>
            <person name="Thomas B.C."/>
            <person name="Singh A."/>
            <person name="Wilkins M.J."/>
            <person name="Karaoz U."/>
            <person name="Brodie E.L."/>
            <person name="Williams K.H."/>
            <person name="Hubbard S.S."/>
            <person name="Banfield J.F."/>
        </authorList>
    </citation>
    <scope>NUCLEOTIDE SEQUENCE [LARGE SCALE GENOMIC DNA]</scope>
</reference>
<protein>
    <recommendedName>
        <fullName evidence="1">Glycosyltransferase 2-like domain-containing protein</fullName>
    </recommendedName>
</protein>
<dbReference type="SUPFAM" id="SSF53448">
    <property type="entry name" value="Nucleotide-diphospho-sugar transferases"/>
    <property type="match status" value="1"/>
</dbReference>
<organism evidence="2 3">
    <name type="scientific">Candidatus Woykebacteria bacterium RIFCSPHIGHO2_02_FULL_43_16b</name>
    <dbReference type="NCBI Taxonomy" id="1802601"/>
    <lineage>
        <taxon>Bacteria</taxon>
        <taxon>Candidatus Woykeibacteriota</taxon>
    </lineage>
</organism>
<comment type="caution">
    <text evidence="2">The sequence shown here is derived from an EMBL/GenBank/DDBJ whole genome shotgun (WGS) entry which is preliminary data.</text>
</comment>
<accession>A0A1G1WPJ7</accession>
<dbReference type="InterPro" id="IPR029044">
    <property type="entry name" value="Nucleotide-diphossugar_trans"/>
</dbReference>
<dbReference type="PANTHER" id="PTHR10859:SF91">
    <property type="entry name" value="DOLICHYL-PHOSPHATE BETA-GLUCOSYLTRANSFERASE"/>
    <property type="match status" value="1"/>
</dbReference>
<proteinExistence type="predicted"/>
<dbReference type="EMBL" id="MHCX01000018">
    <property type="protein sequence ID" value="OGY29668.1"/>
    <property type="molecule type" value="Genomic_DNA"/>
</dbReference>
<evidence type="ECO:0000313" key="3">
    <source>
        <dbReference type="Proteomes" id="UP000177821"/>
    </source>
</evidence>